<dbReference type="Pfam" id="PF24877">
    <property type="entry name" value="ILV_EDD_C"/>
    <property type="match status" value="1"/>
</dbReference>
<evidence type="ECO:0000256" key="1">
    <source>
        <dbReference type="ARBA" id="ARBA00006486"/>
    </source>
</evidence>
<dbReference type="GO" id="GO:0046872">
    <property type="term" value="F:metal ion binding"/>
    <property type="evidence" value="ECO:0007669"/>
    <property type="project" value="UniProtKB-KW"/>
</dbReference>
<dbReference type="GO" id="GO:0051536">
    <property type="term" value="F:iron-sulfur cluster binding"/>
    <property type="evidence" value="ECO:0007669"/>
    <property type="project" value="UniProtKB-KW"/>
</dbReference>
<dbReference type="Pfam" id="PF00920">
    <property type="entry name" value="ILVD_EDD_N"/>
    <property type="match status" value="1"/>
</dbReference>
<dbReference type="InterPro" id="IPR000581">
    <property type="entry name" value="ILV_EDD_N"/>
</dbReference>
<dbReference type="Gene3D" id="3.50.30.80">
    <property type="entry name" value="IlvD/EDD C-terminal domain-like"/>
    <property type="match status" value="1"/>
</dbReference>
<evidence type="ECO:0000313" key="8">
    <source>
        <dbReference type="EMBL" id="KIV79632.1"/>
    </source>
</evidence>
<evidence type="ECO:0000256" key="2">
    <source>
        <dbReference type="ARBA" id="ARBA00022723"/>
    </source>
</evidence>
<accession>A0A0D1Y9M1</accession>
<organism evidence="8 9">
    <name type="scientific">Exophiala sideris</name>
    <dbReference type="NCBI Taxonomy" id="1016849"/>
    <lineage>
        <taxon>Eukaryota</taxon>
        <taxon>Fungi</taxon>
        <taxon>Dikarya</taxon>
        <taxon>Ascomycota</taxon>
        <taxon>Pezizomycotina</taxon>
        <taxon>Eurotiomycetes</taxon>
        <taxon>Chaetothyriomycetidae</taxon>
        <taxon>Chaetothyriales</taxon>
        <taxon>Herpotrichiellaceae</taxon>
        <taxon>Exophiala</taxon>
    </lineage>
</organism>
<evidence type="ECO:0000256" key="4">
    <source>
        <dbReference type="ARBA" id="ARBA00023014"/>
    </source>
</evidence>
<feature type="domain" description="Dihydroxy-acid/6-phosphogluconate dehydratase N-terminal" evidence="6">
    <location>
        <begin position="18"/>
        <end position="330"/>
    </location>
</feature>
<keyword evidence="3" id="KW-0408">Iron</keyword>
<dbReference type="InterPro" id="IPR052352">
    <property type="entry name" value="Sugar_Degrad_Dehydratases"/>
</dbReference>
<keyword evidence="4" id="KW-0411">Iron-sulfur</keyword>
<dbReference type="Proteomes" id="UP000053599">
    <property type="component" value="Unassembled WGS sequence"/>
</dbReference>
<dbReference type="HOGENOM" id="CLU_014271_3_1_1"/>
<gene>
    <name evidence="8" type="ORF">PV11_07182</name>
</gene>
<evidence type="ECO:0000259" key="6">
    <source>
        <dbReference type="Pfam" id="PF00920"/>
    </source>
</evidence>
<evidence type="ECO:0000313" key="9">
    <source>
        <dbReference type="Proteomes" id="UP000053599"/>
    </source>
</evidence>
<dbReference type="NCBIfam" id="NF009560">
    <property type="entry name" value="PRK13017.1"/>
    <property type="match status" value="1"/>
</dbReference>
<dbReference type="EMBL" id="KN846953">
    <property type="protein sequence ID" value="KIV79632.1"/>
    <property type="molecule type" value="Genomic_DNA"/>
</dbReference>
<reference evidence="8 9" key="1">
    <citation type="submission" date="2015-01" db="EMBL/GenBank/DDBJ databases">
        <title>The Genome Sequence of Exophiala sideris CBS121828.</title>
        <authorList>
            <consortium name="The Broad Institute Genomics Platform"/>
            <person name="Cuomo C."/>
            <person name="de Hoog S."/>
            <person name="Gorbushina A."/>
            <person name="Stielow B."/>
            <person name="Teixiera M."/>
            <person name="Abouelleil A."/>
            <person name="Chapman S.B."/>
            <person name="Priest M."/>
            <person name="Young S.K."/>
            <person name="Wortman J."/>
            <person name="Nusbaum C."/>
            <person name="Birren B."/>
        </authorList>
    </citation>
    <scope>NUCLEOTIDE SEQUENCE [LARGE SCALE GENOMIC DNA]</scope>
    <source>
        <strain evidence="8 9">CBS 121828</strain>
    </source>
</reference>
<dbReference type="PANTHER" id="PTHR43183:SF1">
    <property type="entry name" value="HYPOTHETICAL DIHYDROXY-ACID DEHYDRATASE (EUROFUNG)-RELATED"/>
    <property type="match status" value="1"/>
</dbReference>
<evidence type="ECO:0000259" key="7">
    <source>
        <dbReference type="Pfam" id="PF24877"/>
    </source>
</evidence>
<comment type="similarity">
    <text evidence="1">Belongs to the IlvD/Edd family.</text>
</comment>
<dbReference type="SUPFAM" id="SSF143975">
    <property type="entry name" value="IlvD/EDD N-terminal domain-like"/>
    <property type="match status" value="1"/>
</dbReference>
<dbReference type="InterPro" id="IPR056740">
    <property type="entry name" value="ILV_EDD_C"/>
</dbReference>
<name>A0A0D1Y9M1_9EURO</name>
<dbReference type="GO" id="GO:0016836">
    <property type="term" value="F:hydro-lyase activity"/>
    <property type="evidence" value="ECO:0007669"/>
    <property type="project" value="UniProtKB-ARBA"/>
</dbReference>
<dbReference type="NCBIfam" id="NF004784">
    <property type="entry name" value="PRK06131.1"/>
    <property type="match status" value="1"/>
</dbReference>
<dbReference type="PROSITE" id="PS00886">
    <property type="entry name" value="ILVD_EDD_1"/>
    <property type="match status" value="1"/>
</dbReference>
<keyword evidence="2" id="KW-0479">Metal-binding</keyword>
<keyword evidence="5" id="KW-0456">Lyase</keyword>
<protein>
    <submittedName>
        <fullName evidence="8">Dihydroxy-acid dehydratase</fullName>
    </submittedName>
</protein>
<evidence type="ECO:0000256" key="5">
    <source>
        <dbReference type="ARBA" id="ARBA00023239"/>
    </source>
</evidence>
<dbReference type="OrthoDB" id="3851628at2759"/>
<dbReference type="InterPro" id="IPR037237">
    <property type="entry name" value="IlvD/EDD_N"/>
</dbReference>
<dbReference type="InterPro" id="IPR042096">
    <property type="entry name" value="Dihydro-acid_dehy_C"/>
</dbReference>
<feature type="domain" description="Dihydroxy-acid/6-phosphogluconate dehydratase C-terminal" evidence="7">
    <location>
        <begin position="343"/>
        <end position="554"/>
    </location>
</feature>
<evidence type="ECO:0000256" key="3">
    <source>
        <dbReference type="ARBA" id="ARBA00023004"/>
    </source>
</evidence>
<dbReference type="SUPFAM" id="SSF52016">
    <property type="entry name" value="LeuD/IlvD-like"/>
    <property type="match status" value="1"/>
</dbReference>
<dbReference type="InterPro" id="IPR020558">
    <property type="entry name" value="DiOHA_6PGluconate_deHydtase_CS"/>
</dbReference>
<sequence>MDRYLNYGLTPEELSSKRPVVGIAQSGSDLSPCNRYHLQTAKRVRDGIRAAGGLPIEFPVHPIQESSRRPTATLDRNLSYLTLVEILHAYPLDGVVLLTGCDKTTPASLMAAATVNIPAICLNVGPMLNGRIKNDYIGTGTIAWRAKELKAQGAIDDQEFLEMVTSGTPSVGHCNTMGTASSMNALAEALGMALPGSAEIPAAYRERMQCAYRTGEQIVEMVHEDRKPSDIMTREAFENAIVVNTAIGGSSNCPIHLIAIARHMGVKLDLDDWDHIGYSISFLVNVQPAGAFLCEEYHRAGGLPAIMAELLDAKKLHAKALTCTGRSIAETVQGRHSWDRDSIRSYDRPLKENAGFLHLKGTLFDSGIMKTSVISEEFRKAFLEDPQHPNVWESKVRVFDGPEDYVEHLDDEDDDNIQLAPNERPALVMRGTGAIGYPGAPEVVNMHAPTRLLKAGIRAVPCIGDGRQSGTSGSPSILHASPEAAAGGNLAILRNGDTLRFDLDKRRVDLLLSDEEIRSRRTQMMAEKIAQLTVPSQTPWQDIFRRETSQLNDGMVLNCAVKYQKVAQRWPVPRHNH</sequence>
<dbReference type="AlphaFoldDB" id="A0A0D1Y9M1"/>
<dbReference type="PANTHER" id="PTHR43183">
    <property type="entry name" value="HYPOTHETICAL DIHYDROXYACID DEHYDRATASE (EUROFUNG)-RELATED"/>
    <property type="match status" value="1"/>
</dbReference>
<proteinExistence type="inferred from homology"/>
<dbReference type="STRING" id="1016849.A0A0D1Y9M1"/>